<dbReference type="InterPro" id="IPR008271">
    <property type="entry name" value="Ser/Thr_kinase_AS"/>
</dbReference>
<dbReference type="GO" id="GO:0000165">
    <property type="term" value="P:MAPK cascade"/>
    <property type="evidence" value="ECO:0007669"/>
    <property type="project" value="InterPro"/>
</dbReference>
<dbReference type="PROSITE" id="PS00108">
    <property type="entry name" value="PROTEIN_KINASE_ST"/>
    <property type="match status" value="1"/>
</dbReference>
<accession>A0A7R9GAF3</accession>
<keyword evidence="4 7" id="KW-0547">Nucleotide-binding</keyword>
<keyword evidence="11" id="KW-1185">Reference proteome</keyword>
<feature type="region of interest" description="Disordered" evidence="8">
    <location>
        <begin position="1188"/>
        <end position="1211"/>
    </location>
</feature>
<keyword evidence="2" id="KW-0723">Serine/threonine-protein kinase</keyword>
<dbReference type="SUPFAM" id="SSF56112">
    <property type="entry name" value="Protein kinase-like (PK-like)"/>
    <property type="match status" value="1"/>
</dbReference>
<dbReference type="InterPro" id="IPR000719">
    <property type="entry name" value="Prot_kinase_dom"/>
</dbReference>
<dbReference type="Pfam" id="PF19431">
    <property type="entry name" value="MEKK4_N"/>
    <property type="match status" value="2"/>
</dbReference>
<dbReference type="EMBL" id="CAJPEX010000361">
    <property type="protein sequence ID" value="CAG0915280.1"/>
    <property type="molecule type" value="Genomic_DNA"/>
</dbReference>
<feature type="compositionally biased region" description="Polar residues" evidence="8">
    <location>
        <begin position="1188"/>
        <end position="1202"/>
    </location>
</feature>
<dbReference type="InterPro" id="IPR045801">
    <property type="entry name" value="MEKK4_N"/>
</dbReference>
<dbReference type="PROSITE" id="PS00107">
    <property type="entry name" value="PROTEIN_KINASE_ATP"/>
    <property type="match status" value="1"/>
</dbReference>
<dbReference type="EMBL" id="OA882398">
    <property type="protein sequence ID" value="CAD7275128.1"/>
    <property type="molecule type" value="Genomic_DNA"/>
</dbReference>
<feature type="region of interest" description="Disordered" evidence="8">
    <location>
        <begin position="712"/>
        <end position="742"/>
    </location>
</feature>
<evidence type="ECO:0000259" key="9">
    <source>
        <dbReference type="PROSITE" id="PS50011"/>
    </source>
</evidence>
<keyword evidence="5" id="KW-0418">Kinase</keyword>
<comment type="similarity">
    <text evidence="1">Belongs to the protein kinase superfamily. STE Ser/Thr protein kinase family. MAP kinase kinase kinase subfamily.</text>
</comment>
<organism evidence="10">
    <name type="scientific">Notodromas monacha</name>
    <dbReference type="NCBI Taxonomy" id="399045"/>
    <lineage>
        <taxon>Eukaryota</taxon>
        <taxon>Metazoa</taxon>
        <taxon>Ecdysozoa</taxon>
        <taxon>Arthropoda</taxon>
        <taxon>Crustacea</taxon>
        <taxon>Oligostraca</taxon>
        <taxon>Ostracoda</taxon>
        <taxon>Podocopa</taxon>
        <taxon>Podocopida</taxon>
        <taxon>Cypridocopina</taxon>
        <taxon>Cypridoidea</taxon>
        <taxon>Cyprididae</taxon>
        <taxon>Notodromas</taxon>
    </lineage>
</organism>
<dbReference type="Proteomes" id="UP000678499">
    <property type="component" value="Unassembled WGS sequence"/>
</dbReference>
<dbReference type="SMART" id="SM00220">
    <property type="entry name" value="S_TKc"/>
    <property type="match status" value="1"/>
</dbReference>
<feature type="region of interest" description="Disordered" evidence="8">
    <location>
        <begin position="137"/>
        <end position="190"/>
    </location>
</feature>
<feature type="region of interest" description="Disordered" evidence="8">
    <location>
        <begin position="328"/>
        <end position="354"/>
    </location>
</feature>
<dbReference type="PANTHER" id="PTHR48016:SF32">
    <property type="entry name" value="MITOGEN-ACTIVATED PROTEIN KINASE KINASE KINASE 4"/>
    <property type="match status" value="1"/>
</dbReference>
<dbReference type="Gene3D" id="1.10.510.10">
    <property type="entry name" value="Transferase(Phosphotransferase) domain 1"/>
    <property type="match status" value="1"/>
</dbReference>
<dbReference type="PANTHER" id="PTHR48016">
    <property type="entry name" value="MAP KINASE KINASE KINASE SSK2-RELATED-RELATED"/>
    <property type="match status" value="1"/>
</dbReference>
<dbReference type="Gene3D" id="3.30.200.20">
    <property type="entry name" value="Phosphorylase Kinase, domain 1"/>
    <property type="match status" value="1"/>
</dbReference>
<evidence type="ECO:0000256" key="2">
    <source>
        <dbReference type="ARBA" id="ARBA00022527"/>
    </source>
</evidence>
<reference evidence="10" key="1">
    <citation type="submission" date="2020-11" db="EMBL/GenBank/DDBJ databases">
        <authorList>
            <person name="Tran Van P."/>
        </authorList>
    </citation>
    <scope>NUCLEOTIDE SEQUENCE</scope>
</reference>
<dbReference type="Pfam" id="PF00069">
    <property type="entry name" value="Pkinase"/>
    <property type="match status" value="2"/>
</dbReference>
<dbReference type="InterPro" id="IPR011009">
    <property type="entry name" value="Kinase-like_dom_sf"/>
</dbReference>
<dbReference type="GO" id="GO:0004674">
    <property type="term" value="F:protein serine/threonine kinase activity"/>
    <property type="evidence" value="ECO:0007669"/>
    <property type="project" value="UniProtKB-KW"/>
</dbReference>
<evidence type="ECO:0000256" key="7">
    <source>
        <dbReference type="PROSITE-ProRule" id="PRU10141"/>
    </source>
</evidence>
<sequence>MKKKTVSSFSWCSSSVVLVARSWSRRSLDPTPLCPGFSSITEEPRGSCSAYARFREFEKGGSLPLASRGAKHDVDTHEIEEKVERLTTEEDSVLWLELQAWQNGRTLMEQFEYMETNRAKVDSILETFMEFKYERKRLRTESPSPSPPNFDRQSSGYVSDGYAESDRANGGSPNPRLSPCASSSRGTECSKSRDSYIDLDPCPGCLSLYCKDCIANTNYALEKVKALLDKLDWVEHLYPSGRSLADSHPIYRHPVFLSKLKLVCMWYNITIGLRVKIGLLGRTLFVGLGPTEVPWPDLNLGATSRLAHEVRIASIVRSSPKVRFSLGELHSGSGTAETSVNESQEVVEEPLPPPPGGFCPLGSTPKGLKEAAVALLSSTSNKSIQMSSRKLSDSSLMLHSESHSPYRPYVEKLLKTLGQRKTLDQLRKIFQDSLGKVYDALPHDINFSAVDIHAYSRENSFAGLSTSPSSPQVLMGFGTPESGMNTVPSSDGMENALGQPLSISSLGLPSFKPVYLFLCRIPLDIMYECLSSKLDHQPQKPPSPLSLRQLLYECKETISGAVMIRQRFLHFATPAYLDASDADIDFHIQEIERFDAHAKRILIYYLDYLCQWVLLLLRDKSGGGLGGRKGGTGQEKSLLDEEWAFVRKNCSHIRGGESVAARRFCFLASNVLDAVGEGLEQGFNECTSALYDASVPAGNEDDDVRLMRRVSSCADRPSSNVDDDDDDGSAADGNDEDDTSGKLLTSKQQILHSCRKFQVIFREAREKALKAVLFARILRKDLEIATEYKIQAKPTDLLRQLRDTEHIRVLAPHSENQLLLVPRSLENNLTYILKLMDMTLGHDDPEYEEEKEDEDNDDNVEGVHNSCEGKYLLVMATSEVDGYRKQDIDDFWASRTIKVKPTADNAIALSRLEVQGLLLVVNHSSHLLEQRELFQSLIGGQEYVSVFRDQVSPHCDIADSVYDLKYEALYLRDKIDHSIASVTEKLAIVKTIEESDRTAVMARAREILHQGYNFAFEYHKKVKKLLTGRLRADSRIGRGMVDLARNWMRFVLDWCERGRGLRPRWASQGLNFLTYACDPQNLATLTDDEFEDLRKLIDQCIDHAIGEKSLPEDLEADLLGGPPPILRGRSHSPIPPTRPYYRPCISNPGPLTENQLLALMRRSSLRNLSYAQIVSPTISHISANYDSSASNTTLASTENGTNDVDKEGMNDSPLFPGFANKLPRMEKIRAAIAEKEKEREDHLHEEGLIGRVSGSAPEARGRLRLKAVNFSWQKGVKIGQGRFGKVYTAVNLKTGEMLAMKELPLCPSKDPENKAAVSRLASEIRLFENIIHPNLVRYYGVEILREEMLLFMEYCNEGTLESLAESMAEKNNMAKKALEHSGKHKTHHEEGIPESLVRRYTAQITSAINCLHDHGIIHRDIKGANIFLTDGGHSCKLGDFGCAVQIRGGVTLPGELKSFTGTPAFMAPEVISRDQGERADARHRHYNGGKDRDTNNDEEAANSSDPGYGRAADIWSLGCVVIQMATGRRPWSELRDSYQIMFKVGMGGKPPTPMHLSREGKNFLACCLQTDPNKRKLASQLMDHCFIKVCEDDIVDAIDSCSAPPPSMDTREKKYSRVEYLNPSRYAPKPGYNFS</sequence>
<dbReference type="OrthoDB" id="1043025at2759"/>
<feature type="domain" description="Protein kinase" evidence="9">
    <location>
        <begin position="1272"/>
        <end position="1587"/>
    </location>
</feature>
<dbReference type="GO" id="GO:0005524">
    <property type="term" value="F:ATP binding"/>
    <property type="evidence" value="ECO:0007669"/>
    <property type="project" value="UniProtKB-UniRule"/>
</dbReference>
<proteinExistence type="inferred from homology"/>
<dbReference type="InterPro" id="IPR017441">
    <property type="entry name" value="Protein_kinase_ATP_BS"/>
</dbReference>
<feature type="binding site" evidence="7">
    <location>
        <position position="1301"/>
    </location>
    <ligand>
        <name>ATP</name>
        <dbReference type="ChEBI" id="CHEBI:30616"/>
    </ligand>
</feature>
<evidence type="ECO:0000256" key="8">
    <source>
        <dbReference type="SAM" id="MobiDB-lite"/>
    </source>
</evidence>
<evidence type="ECO:0000256" key="6">
    <source>
        <dbReference type="ARBA" id="ARBA00022840"/>
    </source>
</evidence>
<dbReference type="InterPro" id="IPR050538">
    <property type="entry name" value="MAP_kinase_kinase_kinase"/>
</dbReference>
<keyword evidence="6 7" id="KW-0067">ATP-binding</keyword>
<evidence type="ECO:0000256" key="5">
    <source>
        <dbReference type="ARBA" id="ARBA00022777"/>
    </source>
</evidence>
<feature type="region of interest" description="Disordered" evidence="8">
    <location>
        <begin position="1472"/>
        <end position="1507"/>
    </location>
</feature>
<feature type="compositionally biased region" description="Acidic residues" evidence="8">
    <location>
        <begin position="721"/>
        <end position="738"/>
    </location>
</feature>
<name>A0A7R9GAF3_9CRUS</name>
<gene>
    <name evidence="10" type="ORF">NMOB1V02_LOCUS2931</name>
</gene>
<evidence type="ECO:0000256" key="1">
    <source>
        <dbReference type="ARBA" id="ARBA00006529"/>
    </source>
</evidence>
<evidence type="ECO:0000313" key="10">
    <source>
        <dbReference type="EMBL" id="CAD7275128.1"/>
    </source>
</evidence>
<feature type="compositionally biased region" description="Polar residues" evidence="8">
    <location>
        <begin position="332"/>
        <end position="344"/>
    </location>
</feature>
<dbReference type="PROSITE" id="PS50011">
    <property type="entry name" value="PROTEIN_KINASE_DOM"/>
    <property type="match status" value="1"/>
</dbReference>
<protein>
    <recommendedName>
        <fullName evidence="9">Protein kinase domain-containing protein</fullName>
    </recommendedName>
</protein>
<evidence type="ECO:0000256" key="3">
    <source>
        <dbReference type="ARBA" id="ARBA00022679"/>
    </source>
</evidence>
<evidence type="ECO:0000313" key="11">
    <source>
        <dbReference type="Proteomes" id="UP000678499"/>
    </source>
</evidence>
<keyword evidence="3" id="KW-0808">Transferase</keyword>
<evidence type="ECO:0000256" key="4">
    <source>
        <dbReference type="ARBA" id="ARBA00022741"/>
    </source>
</evidence>